<keyword evidence="2" id="KW-0812">Transmembrane</keyword>
<dbReference type="GO" id="GO:0004175">
    <property type="term" value="F:endopeptidase activity"/>
    <property type="evidence" value="ECO:0007669"/>
    <property type="project" value="UniProtKB-ARBA"/>
</dbReference>
<dbReference type="GO" id="GO:0080120">
    <property type="term" value="P:CAAX-box protein maturation"/>
    <property type="evidence" value="ECO:0007669"/>
    <property type="project" value="UniProtKB-ARBA"/>
</dbReference>
<dbReference type="PANTHER" id="PTHR36435:SF1">
    <property type="entry name" value="CAAX AMINO TERMINAL PROTEASE FAMILY PROTEIN"/>
    <property type="match status" value="1"/>
</dbReference>
<evidence type="ECO:0000256" key="2">
    <source>
        <dbReference type="SAM" id="Phobius"/>
    </source>
</evidence>
<gene>
    <name evidence="4" type="ORF">FD31_GL001846</name>
</gene>
<dbReference type="STRING" id="1423774.FD31_GL001846"/>
<feature type="transmembrane region" description="Helical" evidence="2">
    <location>
        <begin position="101"/>
        <end position="122"/>
    </location>
</feature>
<dbReference type="PANTHER" id="PTHR36435">
    <property type="entry name" value="SLR1288 PROTEIN"/>
    <property type="match status" value="1"/>
</dbReference>
<comment type="similarity">
    <text evidence="1">Belongs to the UPF0177 family.</text>
</comment>
<keyword evidence="5" id="KW-1185">Reference proteome</keyword>
<evidence type="ECO:0000259" key="3">
    <source>
        <dbReference type="Pfam" id="PF02517"/>
    </source>
</evidence>
<dbReference type="Proteomes" id="UP000051302">
    <property type="component" value="Unassembled WGS sequence"/>
</dbReference>
<name>A0A0R1WUH3_9LACO</name>
<comment type="caution">
    <text evidence="4">The sequence shown here is derived from an EMBL/GenBank/DDBJ whole genome shotgun (WGS) entry which is preliminary data.</text>
</comment>
<feature type="transmembrane region" description="Helical" evidence="2">
    <location>
        <begin position="165"/>
        <end position="191"/>
    </location>
</feature>
<evidence type="ECO:0000313" key="4">
    <source>
        <dbReference type="EMBL" id="KRM18044.1"/>
    </source>
</evidence>
<keyword evidence="2" id="KW-0472">Membrane</keyword>
<dbReference type="InterPro" id="IPR003675">
    <property type="entry name" value="Rce1/LyrA-like_dom"/>
</dbReference>
<protein>
    <submittedName>
        <fullName evidence="4">Immunity protein PlnP</fullName>
    </submittedName>
</protein>
<feature type="transmembrane region" description="Helical" evidence="2">
    <location>
        <begin position="36"/>
        <end position="53"/>
    </location>
</feature>
<reference evidence="4 5" key="1">
    <citation type="journal article" date="2015" name="Genome Announc.">
        <title>Expanding the biotechnology potential of lactobacilli through comparative genomics of 213 strains and associated genera.</title>
        <authorList>
            <person name="Sun Z."/>
            <person name="Harris H.M."/>
            <person name="McCann A."/>
            <person name="Guo C."/>
            <person name="Argimon S."/>
            <person name="Zhang W."/>
            <person name="Yang X."/>
            <person name="Jeffery I.B."/>
            <person name="Cooney J.C."/>
            <person name="Kagawa T.F."/>
            <person name="Liu W."/>
            <person name="Song Y."/>
            <person name="Salvetti E."/>
            <person name="Wrobel A."/>
            <person name="Rasinkangas P."/>
            <person name="Parkhill J."/>
            <person name="Rea M.C."/>
            <person name="O'Sullivan O."/>
            <person name="Ritari J."/>
            <person name="Douillard F.P."/>
            <person name="Paul Ross R."/>
            <person name="Yang R."/>
            <person name="Briner A.E."/>
            <person name="Felis G.E."/>
            <person name="de Vos W.M."/>
            <person name="Barrangou R."/>
            <person name="Klaenhammer T.R."/>
            <person name="Caufield P.W."/>
            <person name="Cui Y."/>
            <person name="Zhang H."/>
            <person name="O'Toole P.W."/>
        </authorList>
    </citation>
    <scope>NUCLEOTIDE SEQUENCE [LARGE SCALE GENOMIC DNA]</scope>
    <source>
        <strain evidence="4 5">DSM 16982</strain>
    </source>
</reference>
<sequence>MKLLKNNITKIIIASLIFPVVLSLMGLFVTKQSSNSIWQGAGDLVVFLLAYILNAKYFQQKVYWFNAHNVSKQLFTALPAIIIIAFLDSPMLAVSDFQVKLKIIVICLLVGLAEEYIFRGLLISLFLKVTHNNALGAVVGSSIMFGLIHMMNLKALPIGYVSAQVIFAAAIGILFGTIYIKTHNIAIVIVLHALRDMFPMFSNKMMAEASKMSFSAASLYVTVIFLLIALFIAHTQLQNFVIKKDAA</sequence>
<proteinExistence type="inferred from homology"/>
<feature type="transmembrane region" description="Helical" evidence="2">
    <location>
        <begin position="12"/>
        <end position="30"/>
    </location>
</feature>
<dbReference type="PATRIC" id="fig|1423774.3.peg.1919"/>
<keyword evidence="2" id="KW-1133">Transmembrane helix</keyword>
<dbReference type="EMBL" id="AZFV01000004">
    <property type="protein sequence ID" value="KRM18044.1"/>
    <property type="molecule type" value="Genomic_DNA"/>
</dbReference>
<dbReference type="AlphaFoldDB" id="A0A0R1WUH3"/>
<feature type="domain" description="CAAX prenyl protease 2/Lysostaphin resistance protein A-like" evidence="3">
    <location>
        <begin position="101"/>
        <end position="197"/>
    </location>
</feature>
<evidence type="ECO:0000313" key="5">
    <source>
        <dbReference type="Proteomes" id="UP000051302"/>
    </source>
</evidence>
<dbReference type="InterPro" id="IPR052710">
    <property type="entry name" value="CAAX_protease"/>
</dbReference>
<accession>A0A0R1WUH3</accession>
<dbReference type="RefSeq" id="WP_057891169.1">
    <property type="nucleotide sequence ID" value="NZ_AZFV01000004.1"/>
</dbReference>
<feature type="transmembrane region" description="Helical" evidence="2">
    <location>
        <begin position="74"/>
        <end position="95"/>
    </location>
</feature>
<feature type="transmembrane region" description="Helical" evidence="2">
    <location>
        <begin position="134"/>
        <end position="153"/>
    </location>
</feature>
<dbReference type="Pfam" id="PF02517">
    <property type="entry name" value="Rce1-like"/>
    <property type="match status" value="1"/>
</dbReference>
<evidence type="ECO:0000256" key="1">
    <source>
        <dbReference type="ARBA" id="ARBA00009067"/>
    </source>
</evidence>
<feature type="transmembrane region" description="Helical" evidence="2">
    <location>
        <begin position="212"/>
        <end position="233"/>
    </location>
</feature>
<organism evidence="4 5">
    <name type="scientific">Companilactobacillus nantensis DSM 16982</name>
    <dbReference type="NCBI Taxonomy" id="1423774"/>
    <lineage>
        <taxon>Bacteria</taxon>
        <taxon>Bacillati</taxon>
        <taxon>Bacillota</taxon>
        <taxon>Bacilli</taxon>
        <taxon>Lactobacillales</taxon>
        <taxon>Lactobacillaceae</taxon>
        <taxon>Companilactobacillus</taxon>
    </lineage>
</organism>